<proteinExistence type="inferred from homology"/>
<sequence length="124" mass="13725">MKEALVQLRRDLPLAAITYVDVYSVKYSLFQHPEKYGFEDPLVSCCGYGGKYKQSAAVGCGGTIEVNGTQLFVDSCERPFASVTWDGIHYTEAANKFVFNKISTGAFSDPPLPLKMACNRKELN</sequence>
<dbReference type="Gene3D" id="3.40.50.1110">
    <property type="entry name" value="SGNH hydrolase"/>
    <property type="match status" value="1"/>
</dbReference>
<evidence type="ECO:0000256" key="2">
    <source>
        <dbReference type="ARBA" id="ARBA00023180"/>
    </source>
</evidence>
<dbReference type="InterPro" id="IPR001087">
    <property type="entry name" value="GDSL"/>
</dbReference>
<accession>A0AAN9FG29</accession>
<evidence type="ECO:0000256" key="1">
    <source>
        <dbReference type="ARBA" id="ARBA00008668"/>
    </source>
</evidence>
<dbReference type="Pfam" id="PF00657">
    <property type="entry name" value="Lipase_GDSL"/>
    <property type="match status" value="1"/>
</dbReference>
<comment type="similarity">
    <text evidence="1">Belongs to the 'GDSL' lipolytic enzyme family.</text>
</comment>
<dbReference type="PANTHER" id="PTHR22835">
    <property type="entry name" value="ZINC FINGER FYVE DOMAIN CONTAINING PROTEIN"/>
    <property type="match status" value="1"/>
</dbReference>
<dbReference type="InterPro" id="IPR036514">
    <property type="entry name" value="SGNH_hydro_sf"/>
</dbReference>
<name>A0AAN9FG29_CROPI</name>
<gene>
    <name evidence="3" type="ORF">RIF29_16759</name>
</gene>
<evidence type="ECO:0000313" key="3">
    <source>
        <dbReference type="EMBL" id="KAK7275639.1"/>
    </source>
</evidence>
<dbReference type="PANTHER" id="PTHR22835:SF292">
    <property type="entry name" value="ESTERASE-LIKE ISOFORM X1"/>
    <property type="match status" value="1"/>
</dbReference>
<keyword evidence="4" id="KW-1185">Reference proteome</keyword>
<evidence type="ECO:0000313" key="4">
    <source>
        <dbReference type="Proteomes" id="UP001372338"/>
    </source>
</evidence>
<dbReference type="Proteomes" id="UP001372338">
    <property type="component" value="Unassembled WGS sequence"/>
</dbReference>
<dbReference type="AlphaFoldDB" id="A0AAN9FG29"/>
<protein>
    <recommendedName>
        <fullName evidence="5">Esterase</fullName>
    </recommendedName>
</protein>
<evidence type="ECO:0008006" key="5">
    <source>
        <dbReference type="Google" id="ProtNLM"/>
    </source>
</evidence>
<dbReference type="EMBL" id="JAYWIO010000003">
    <property type="protein sequence ID" value="KAK7275639.1"/>
    <property type="molecule type" value="Genomic_DNA"/>
</dbReference>
<keyword evidence="2" id="KW-0325">Glycoprotein</keyword>
<reference evidence="3 4" key="1">
    <citation type="submission" date="2024-01" db="EMBL/GenBank/DDBJ databases">
        <title>The genomes of 5 underutilized Papilionoideae crops provide insights into root nodulation and disease resistanc.</title>
        <authorList>
            <person name="Yuan L."/>
        </authorList>
    </citation>
    <scope>NUCLEOTIDE SEQUENCE [LARGE SCALE GENOMIC DNA]</scope>
    <source>
        <strain evidence="3">ZHUSHIDOU_FW_LH</strain>
        <tissue evidence="3">Leaf</tissue>
    </source>
</reference>
<dbReference type="GO" id="GO:0016788">
    <property type="term" value="F:hydrolase activity, acting on ester bonds"/>
    <property type="evidence" value="ECO:0007669"/>
    <property type="project" value="InterPro"/>
</dbReference>
<comment type="caution">
    <text evidence="3">The sequence shown here is derived from an EMBL/GenBank/DDBJ whole genome shotgun (WGS) entry which is preliminary data.</text>
</comment>
<organism evidence="3 4">
    <name type="scientific">Crotalaria pallida</name>
    <name type="common">Smooth rattlebox</name>
    <name type="synonym">Crotalaria striata</name>
    <dbReference type="NCBI Taxonomy" id="3830"/>
    <lineage>
        <taxon>Eukaryota</taxon>
        <taxon>Viridiplantae</taxon>
        <taxon>Streptophyta</taxon>
        <taxon>Embryophyta</taxon>
        <taxon>Tracheophyta</taxon>
        <taxon>Spermatophyta</taxon>
        <taxon>Magnoliopsida</taxon>
        <taxon>eudicotyledons</taxon>
        <taxon>Gunneridae</taxon>
        <taxon>Pentapetalae</taxon>
        <taxon>rosids</taxon>
        <taxon>fabids</taxon>
        <taxon>Fabales</taxon>
        <taxon>Fabaceae</taxon>
        <taxon>Papilionoideae</taxon>
        <taxon>50 kb inversion clade</taxon>
        <taxon>genistoids sensu lato</taxon>
        <taxon>core genistoids</taxon>
        <taxon>Crotalarieae</taxon>
        <taxon>Crotalaria</taxon>
    </lineage>
</organism>